<keyword evidence="2" id="KW-0175">Coiled coil</keyword>
<evidence type="ECO:0000313" key="4">
    <source>
        <dbReference type="Proteomes" id="UP000827092"/>
    </source>
</evidence>
<dbReference type="GO" id="GO:0051082">
    <property type="term" value="F:unfolded protein binding"/>
    <property type="evidence" value="ECO:0007669"/>
    <property type="project" value="TreeGrafter"/>
</dbReference>
<dbReference type="Proteomes" id="UP000827092">
    <property type="component" value="Unassembled WGS sequence"/>
</dbReference>
<name>A0AAV6VKA1_9ARAC</name>
<proteinExistence type="predicted"/>
<evidence type="ECO:0000256" key="1">
    <source>
        <dbReference type="ARBA" id="ARBA00093634"/>
    </source>
</evidence>
<feature type="coiled-coil region" evidence="2">
    <location>
        <begin position="168"/>
        <end position="202"/>
    </location>
</feature>
<dbReference type="PANTHER" id="PTHR31996">
    <property type="entry name" value="COILED-COIL DOMAIN-CONTAINING PROTEIN 115"/>
    <property type="match status" value="1"/>
</dbReference>
<protein>
    <recommendedName>
        <fullName evidence="1">Vacuolar ATPase assembly protein VMA22</fullName>
    </recommendedName>
</protein>
<dbReference type="Pfam" id="PF21730">
    <property type="entry name" value="Vma22_CCDC115"/>
    <property type="match status" value="1"/>
</dbReference>
<dbReference type="InterPro" id="IPR040357">
    <property type="entry name" value="Vma22/CCDC115"/>
</dbReference>
<comment type="caution">
    <text evidence="3">The sequence shown here is derived from an EMBL/GenBank/DDBJ whole genome shotgun (WGS) entry which is preliminary data.</text>
</comment>
<gene>
    <name evidence="3" type="ORF">JTE90_014142</name>
</gene>
<evidence type="ECO:0000256" key="2">
    <source>
        <dbReference type="SAM" id="Coils"/>
    </source>
</evidence>
<dbReference type="Gene3D" id="1.10.287.3240">
    <property type="match status" value="1"/>
</dbReference>
<accession>A0AAV6VKA1</accession>
<dbReference type="AlphaFoldDB" id="A0AAV6VKA1"/>
<dbReference type="GO" id="GO:0046961">
    <property type="term" value="F:proton-transporting ATPase activity, rotational mechanism"/>
    <property type="evidence" value="ECO:0007669"/>
    <property type="project" value="InterPro"/>
</dbReference>
<keyword evidence="4" id="KW-1185">Reference proteome</keyword>
<reference evidence="3 4" key="1">
    <citation type="journal article" date="2022" name="Nat. Ecol. Evol.">
        <title>A masculinizing supergene underlies an exaggerated male reproductive morph in a spider.</title>
        <authorList>
            <person name="Hendrickx F."/>
            <person name="De Corte Z."/>
            <person name="Sonet G."/>
            <person name="Van Belleghem S.M."/>
            <person name="Kostlbacher S."/>
            <person name="Vangestel C."/>
        </authorList>
    </citation>
    <scope>NUCLEOTIDE SEQUENCE [LARGE SCALE GENOMIC DNA]</scope>
    <source>
        <strain evidence="3">W744_W776</strain>
    </source>
</reference>
<dbReference type="EMBL" id="JAFNEN010000067">
    <property type="protein sequence ID" value="KAG8196581.1"/>
    <property type="molecule type" value="Genomic_DNA"/>
</dbReference>
<sequence length="203" mass="22739">MSKNSENLDLKSVKKDLDNISIAILDTLQNIVLEKQYLDANLKEGYINMAKSRYLMRGQKISTLQINTSKLVPSYKVVTNSDLVEGVEYLNYQSLELSVQKGSGSSVKRRSTEELVDLSEKLEKTSIDSNSDDSQSSKECAGPTDPLKWFGVLVPESLRLCQSRFKQATETALKIASLQNQLKALGNEYKELKLQKQKLVNDG</sequence>
<dbReference type="PANTHER" id="PTHR31996:SF2">
    <property type="entry name" value="COILED-COIL DOMAIN-CONTAINING PROTEIN 115"/>
    <property type="match status" value="1"/>
</dbReference>
<dbReference type="GO" id="GO:0070072">
    <property type="term" value="P:vacuolar proton-transporting V-type ATPase complex assembly"/>
    <property type="evidence" value="ECO:0007669"/>
    <property type="project" value="InterPro"/>
</dbReference>
<evidence type="ECO:0000313" key="3">
    <source>
        <dbReference type="EMBL" id="KAG8196581.1"/>
    </source>
</evidence>
<organism evidence="3 4">
    <name type="scientific">Oedothorax gibbosus</name>
    <dbReference type="NCBI Taxonomy" id="931172"/>
    <lineage>
        <taxon>Eukaryota</taxon>
        <taxon>Metazoa</taxon>
        <taxon>Ecdysozoa</taxon>
        <taxon>Arthropoda</taxon>
        <taxon>Chelicerata</taxon>
        <taxon>Arachnida</taxon>
        <taxon>Araneae</taxon>
        <taxon>Araneomorphae</taxon>
        <taxon>Entelegynae</taxon>
        <taxon>Araneoidea</taxon>
        <taxon>Linyphiidae</taxon>
        <taxon>Erigoninae</taxon>
        <taxon>Oedothorax</taxon>
    </lineage>
</organism>